<dbReference type="PANTHER" id="PTHR21220">
    <property type="entry name" value="DNA-DEPENDENT METALLOPROTEASE SPRTN"/>
    <property type="match status" value="1"/>
</dbReference>
<dbReference type="GO" id="GO:0005634">
    <property type="term" value="C:nucleus"/>
    <property type="evidence" value="ECO:0007669"/>
    <property type="project" value="UniProtKB-SubCell"/>
</dbReference>
<keyword evidence="11" id="KW-0482">Metalloprotease</keyword>
<dbReference type="InterPro" id="IPR055220">
    <property type="entry name" value="SPRTN_ZBD"/>
</dbReference>
<keyword evidence="5" id="KW-0645">Protease</keyword>
<feature type="region of interest" description="Disordered" evidence="16">
    <location>
        <begin position="335"/>
        <end position="495"/>
    </location>
</feature>
<dbReference type="SMART" id="SM00734">
    <property type="entry name" value="ZnF_Rad18"/>
    <property type="match status" value="1"/>
</dbReference>
<evidence type="ECO:0000256" key="16">
    <source>
        <dbReference type="SAM" id="MobiDB-lite"/>
    </source>
</evidence>
<evidence type="ECO:0000256" key="7">
    <source>
        <dbReference type="ARBA" id="ARBA00022763"/>
    </source>
</evidence>
<dbReference type="Proteomes" id="UP001519460">
    <property type="component" value="Unassembled WGS sequence"/>
</dbReference>
<feature type="compositionally biased region" description="Low complexity" evidence="16">
    <location>
        <begin position="282"/>
        <end position="305"/>
    </location>
</feature>
<dbReference type="GO" id="GO:0006281">
    <property type="term" value="P:DNA repair"/>
    <property type="evidence" value="ECO:0007669"/>
    <property type="project" value="UniProtKB-KW"/>
</dbReference>
<dbReference type="SMART" id="SM00731">
    <property type="entry name" value="SprT"/>
    <property type="match status" value="1"/>
</dbReference>
<keyword evidence="19" id="KW-1185">Reference proteome</keyword>
<evidence type="ECO:0000256" key="1">
    <source>
        <dbReference type="ARBA" id="ARBA00004123"/>
    </source>
</evidence>
<feature type="compositionally biased region" description="Gly residues" evidence="16">
    <location>
        <begin position="422"/>
        <end position="432"/>
    </location>
</feature>
<evidence type="ECO:0000256" key="10">
    <source>
        <dbReference type="ARBA" id="ARBA00022833"/>
    </source>
</evidence>
<dbReference type="Pfam" id="PF22934">
    <property type="entry name" value="SPRTN_ZBD"/>
    <property type="match status" value="1"/>
</dbReference>
<dbReference type="GO" id="GO:0008237">
    <property type="term" value="F:metallopeptidase activity"/>
    <property type="evidence" value="ECO:0007669"/>
    <property type="project" value="UniProtKB-KW"/>
</dbReference>
<feature type="compositionally biased region" description="Basic and acidic residues" evidence="16">
    <location>
        <begin position="241"/>
        <end position="251"/>
    </location>
</feature>
<keyword evidence="13" id="KW-0539">Nucleus</keyword>
<keyword evidence="12 15" id="KW-0234">DNA repair</keyword>
<keyword evidence="8 15" id="KW-0863">Zinc-finger</keyword>
<evidence type="ECO:0000256" key="4">
    <source>
        <dbReference type="ARBA" id="ARBA00022454"/>
    </source>
</evidence>
<keyword evidence="9" id="KW-0378">Hydrolase</keyword>
<evidence type="ECO:0000256" key="3">
    <source>
        <dbReference type="ARBA" id="ARBA00010724"/>
    </source>
</evidence>
<keyword evidence="6" id="KW-0479">Metal-binding</keyword>
<dbReference type="InterPro" id="IPR006642">
    <property type="entry name" value="Rad18_UBZ4"/>
</dbReference>
<dbReference type="PROSITE" id="PS51908">
    <property type="entry name" value="ZF_UBZ4"/>
    <property type="match status" value="1"/>
</dbReference>
<accession>A0ABD0JWY0</accession>
<reference evidence="18 19" key="1">
    <citation type="journal article" date="2023" name="Sci. Data">
        <title>Genome assembly of the Korean intertidal mud-creeper Batillaria attramentaria.</title>
        <authorList>
            <person name="Patra A.K."/>
            <person name="Ho P.T."/>
            <person name="Jun S."/>
            <person name="Lee S.J."/>
            <person name="Kim Y."/>
            <person name="Won Y.J."/>
        </authorList>
    </citation>
    <scope>NUCLEOTIDE SEQUENCE [LARGE SCALE GENOMIC DNA]</scope>
    <source>
        <strain evidence="18">Wonlab-2016</strain>
    </source>
</reference>
<sequence length="701" mass="76425">MDDPDLILAQRLQEEFDRESANAISLESQDYVPDERKTASSSRPLSVVDPSWEVTDPNPDVRTLFLQFNDHFFWGKLSGVEVKWSPRMTLCAGVCSYEGRGGLCSIRLSVPLLKLRPRKDLVETLLHEMIHAFLFVTENDRDRDGHGPNFQKHMHRINKASGAKITIYHDFHDEVDSYRQHWWRCDGPCRNRKPYFGFVKRAMNRAPSPKDFWWGEHQRTCGGTYTKVKEPEGYGAKKKGGKEEKDSDAADGKASGSMDIRSFLGKGNILGGSSQQSKIQDKTGSIRKTSSTSTTSSVDSSGTKGLSNNGSTKNVNTGKNQIAVKNTSIDALFRTIGSNGLDPKKQSKPVKPTSLSSDVIDLDDEETVNNVSKKAGPDTDTSKQPGKPMFKDGKTWTAVETGSGSLSDMESKNERNRDTSLEGGGRTLGNGPVGLNWLSAARKQWAKESTPTSVDQRPASCSGKIRSSSVSEDDCGKVSPIAENSRKLASSSEESCMHGSFHVSSCEEDKWPTPESYYKKKASHPAHSGKRTAVDLLGSDDEDEASLLPASAKRLKFSPSKSFSSPQKSDGVESADESCMNVFERVKMKNKWGSPPKGITCSTLKKGNMKYDSGFSDQLSNQCRTDLTSMNGVVPAARGTSQLPVPSTSGLSATGRFSPDLDVAPVPRDASDAGAACVSCPVCQVTVAADRINQHLDLCLM</sequence>
<evidence type="ECO:0000256" key="9">
    <source>
        <dbReference type="ARBA" id="ARBA00022801"/>
    </source>
</evidence>
<evidence type="ECO:0000256" key="14">
    <source>
        <dbReference type="ARBA" id="ARBA00030396"/>
    </source>
</evidence>
<evidence type="ECO:0000256" key="8">
    <source>
        <dbReference type="ARBA" id="ARBA00022771"/>
    </source>
</evidence>
<feature type="region of interest" description="Disordered" evidence="16">
    <location>
        <begin position="224"/>
        <end position="319"/>
    </location>
</feature>
<dbReference type="EMBL" id="JACVVK020000302">
    <property type="protein sequence ID" value="KAK7479448.1"/>
    <property type="molecule type" value="Genomic_DNA"/>
</dbReference>
<feature type="compositionally biased region" description="Polar residues" evidence="16">
    <location>
        <begin position="306"/>
        <end position="319"/>
    </location>
</feature>
<evidence type="ECO:0000313" key="18">
    <source>
        <dbReference type="EMBL" id="KAK7479448.1"/>
    </source>
</evidence>
<evidence type="ECO:0000256" key="12">
    <source>
        <dbReference type="ARBA" id="ARBA00023204"/>
    </source>
</evidence>
<evidence type="ECO:0000256" key="6">
    <source>
        <dbReference type="ARBA" id="ARBA00022723"/>
    </source>
</evidence>
<dbReference type="GO" id="GO:0005694">
    <property type="term" value="C:chromosome"/>
    <property type="evidence" value="ECO:0007669"/>
    <property type="project" value="UniProtKB-SubCell"/>
</dbReference>
<keyword evidence="7 15" id="KW-0227">DNA damage</keyword>
<evidence type="ECO:0000313" key="19">
    <source>
        <dbReference type="Proteomes" id="UP001519460"/>
    </source>
</evidence>
<comment type="subcellular location">
    <subcellularLocation>
        <location evidence="2">Chromosome</location>
    </subcellularLocation>
    <subcellularLocation>
        <location evidence="1">Nucleus</location>
    </subcellularLocation>
</comment>
<comment type="caution">
    <text evidence="18">The sequence shown here is derived from an EMBL/GenBank/DDBJ whole genome shotgun (WGS) entry which is preliminary data.</text>
</comment>
<protein>
    <recommendedName>
        <fullName evidence="14">Protein with SprT-like domain at the N terminus</fullName>
    </recommendedName>
</protein>
<evidence type="ECO:0000256" key="15">
    <source>
        <dbReference type="PROSITE-ProRule" id="PRU01256"/>
    </source>
</evidence>
<feature type="compositionally biased region" description="Polar residues" evidence="16">
    <location>
        <begin position="398"/>
        <end position="408"/>
    </location>
</feature>
<organism evidence="18 19">
    <name type="scientific">Batillaria attramentaria</name>
    <dbReference type="NCBI Taxonomy" id="370345"/>
    <lineage>
        <taxon>Eukaryota</taxon>
        <taxon>Metazoa</taxon>
        <taxon>Spiralia</taxon>
        <taxon>Lophotrochozoa</taxon>
        <taxon>Mollusca</taxon>
        <taxon>Gastropoda</taxon>
        <taxon>Caenogastropoda</taxon>
        <taxon>Sorbeoconcha</taxon>
        <taxon>Cerithioidea</taxon>
        <taxon>Batillariidae</taxon>
        <taxon>Batillaria</taxon>
    </lineage>
</organism>
<comment type="similarity">
    <text evidence="3">Belongs to the Spartan family.</text>
</comment>
<evidence type="ECO:0000256" key="11">
    <source>
        <dbReference type="ARBA" id="ARBA00023049"/>
    </source>
</evidence>
<evidence type="ECO:0000256" key="2">
    <source>
        <dbReference type="ARBA" id="ARBA00004286"/>
    </source>
</evidence>
<dbReference type="Pfam" id="PF10263">
    <property type="entry name" value="SprT-like"/>
    <property type="match status" value="1"/>
</dbReference>
<dbReference type="Gene3D" id="3.30.160.60">
    <property type="entry name" value="Classic Zinc Finger"/>
    <property type="match status" value="1"/>
</dbReference>
<dbReference type="PANTHER" id="PTHR21220:SF0">
    <property type="entry name" value="DNA-DEPENDENT METALLOPROTEASE SPRTN"/>
    <property type="match status" value="1"/>
</dbReference>
<dbReference type="GO" id="GO:0008270">
    <property type="term" value="F:zinc ion binding"/>
    <property type="evidence" value="ECO:0007669"/>
    <property type="project" value="UniProtKB-KW"/>
</dbReference>
<keyword evidence="10" id="KW-0862">Zinc</keyword>
<evidence type="ECO:0000259" key="17">
    <source>
        <dbReference type="PROSITE" id="PS51908"/>
    </source>
</evidence>
<evidence type="ECO:0000256" key="13">
    <source>
        <dbReference type="ARBA" id="ARBA00023242"/>
    </source>
</evidence>
<name>A0ABD0JWY0_9CAEN</name>
<feature type="compositionally biased region" description="Basic and acidic residues" evidence="16">
    <location>
        <begin position="409"/>
        <end position="420"/>
    </location>
</feature>
<proteinExistence type="inferred from homology"/>
<dbReference type="AlphaFoldDB" id="A0ABD0JWY0"/>
<feature type="domain" description="UBZ4-type" evidence="17">
    <location>
        <begin position="677"/>
        <end position="701"/>
    </location>
</feature>
<keyword evidence="4" id="KW-0158">Chromosome</keyword>
<dbReference type="InterPro" id="IPR044245">
    <property type="entry name" value="Spartan"/>
</dbReference>
<dbReference type="InterPro" id="IPR006640">
    <property type="entry name" value="SprT-like_domain"/>
</dbReference>
<evidence type="ECO:0000256" key="5">
    <source>
        <dbReference type="ARBA" id="ARBA00022670"/>
    </source>
</evidence>
<gene>
    <name evidence="18" type="ORF">BaRGS_00029264</name>
</gene>
<dbReference type="GO" id="GO:0006508">
    <property type="term" value="P:proteolysis"/>
    <property type="evidence" value="ECO:0007669"/>
    <property type="project" value="UniProtKB-KW"/>
</dbReference>